<name>A0AAJ0LER4_LATCU</name>
<accession>A0AAJ0LER4</accession>
<reference evidence="1 2" key="1">
    <citation type="journal article" date="2015" name="Genome Announc.">
        <title>Expanding the biotechnology potential of lactobacilli through comparative genomics of 213 strains and associated genera.</title>
        <authorList>
            <person name="Sun Z."/>
            <person name="Harris H.M."/>
            <person name="McCann A."/>
            <person name="Guo C."/>
            <person name="Argimon S."/>
            <person name="Zhang W."/>
            <person name="Yang X."/>
            <person name="Jeffery I.B."/>
            <person name="Cooney J.C."/>
            <person name="Kagawa T.F."/>
            <person name="Liu W."/>
            <person name="Song Y."/>
            <person name="Salvetti E."/>
            <person name="Wrobel A."/>
            <person name="Rasinkangas P."/>
            <person name="Parkhill J."/>
            <person name="Rea M.C."/>
            <person name="O'Sullivan O."/>
            <person name="Ritari J."/>
            <person name="Douillard F.P."/>
            <person name="Paul Ross R."/>
            <person name="Yang R."/>
            <person name="Briner A.E."/>
            <person name="Felis G.E."/>
            <person name="de Vos W.M."/>
            <person name="Barrangou R."/>
            <person name="Klaenhammer T.R."/>
            <person name="Caufield P.W."/>
            <person name="Cui Y."/>
            <person name="Zhang H."/>
            <person name="O'Toole P.W."/>
        </authorList>
    </citation>
    <scope>NUCLEOTIDE SEQUENCE [LARGE SCALE GENOMIC DNA]</scope>
    <source>
        <strain evidence="1 2">DSM 20019</strain>
    </source>
</reference>
<dbReference type="Proteomes" id="UP000050828">
    <property type="component" value="Unassembled WGS sequence"/>
</dbReference>
<organism evidence="1 2">
    <name type="scientific">Latilactobacillus curvatus JCM 1096 = DSM 20019</name>
    <dbReference type="NCBI Taxonomy" id="1293592"/>
    <lineage>
        <taxon>Bacteria</taxon>
        <taxon>Bacillati</taxon>
        <taxon>Bacillota</taxon>
        <taxon>Bacilli</taxon>
        <taxon>Lactobacillales</taxon>
        <taxon>Lactobacillaceae</taxon>
        <taxon>Latilactobacillus</taxon>
    </lineage>
</organism>
<evidence type="ECO:0000313" key="2">
    <source>
        <dbReference type="Proteomes" id="UP000050828"/>
    </source>
</evidence>
<gene>
    <name evidence="1" type="ORF">FC08_GL000797</name>
</gene>
<dbReference type="Pfam" id="PF22612">
    <property type="entry name" value="GH113"/>
    <property type="match status" value="1"/>
</dbReference>
<dbReference type="SUPFAM" id="SSF51445">
    <property type="entry name" value="(Trans)glycosidases"/>
    <property type="match status" value="1"/>
</dbReference>
<dbReference type="GeneID" id="49610291"/>
<dbReference type="EMBL" id="AZDL01000028">
    <property type="protein sequence ID" value="KRK92291.1"/>
    <property type="molecule type" value="Genomic_DNA"/>
</dbReference>
<comment type="caution">
    <text evidence="1">The sequence shown here is derived from an EMBL/GenBank/DDBJ whole genome shotgun (WGS) entry which is preliminary data.</text>
</comment>
<dbReference type="AlphaFoldDB" id="A0AAJ0LER4"/>
<dbReference type="InterPro" id="IPR017853">
    <property type="entry name" value="GH"/>
</dbReference>
<dbReference type="Gene3D" id="3.20.20.80">
    <property type="entry name" value="Glycosidases"/>
    <property type="match status" value="1"/>
</dbReference>
<protein>
    <submittedName>
        <fullName evidence="1">Uncharacterized protein</fullName>
    </submittedName>
</protein>
<evidence type="ECO:0000313" key="1">
    <source>
        <dbReference type="EMBL" id="KRK92291.1"/>
    </source>
</evidence>
<dbReference type="RefSeq" id="WP_056966385.1">
    <property type="nucleotide sequence ID" value="NZ_AZDL01000028.1"/>
</dbReference>
<dbReference type="InterPro" id="IPR055151">
    <property type="entry name" value="GH113"/>
</dbReference>
<proteinExistence type="predicted"/>
<sequence length="481" mass="53230">MTQAPQRADYKDTLPNNFPYDYDYDAVDPKIKLRTKRVREAMSGADVRGALAQGVEIAGITAGEAQGVAANANSKSIDTQNRLNDQLAAATEGDNSLKEVVDARRPAGAANAYKTIGNRMDEMPTGKEINELKNNLQNLVLVDRHRLTYKGAAVGLTPHAGARVPTADFEFKHLANMGLSATFVVMLNVADKNDPNVQMPDDTIISKAISEATAAGVSVTMIKPHIGVSFMDWLDRGTYEPRDWSAFWTNWRKIMLHYAGICDANRIPILCLGTEQYKCTDASMIEQWGALTAAIRSQYPNLKLTYAAVGDEYFNEEHAQIAQYLDFMGANFYPSYTYQIVQPGNAGGISVDELARVFYTADPRRLGTGNTRTYHEMVDFYKKKYNVPTFVTETGVMPTDDGLVHLVTDNNFPQASDPTQQTGRFETPALAMEAFFNGLAQNPNIIGFNWWGVGYPFHFFNELGDSVAEDVMKKYVKGGLV</sequence>